<protein>
    <submittedName>
        <fullName evidence="2">Gamma-glutamylcyclotransferase</fullName>
    </submittedName>
</protein>
<keyword evidence="2" id="KW-0808">Transferase</keyword>
<evidence type="ECO:0000313" key="2">
    <source>
        <dbReference type="EMBL" id="RDV25609.1"/>
    </source>
</evidence>
<name>A0A3D8M7N5_9ALTE</name>
<gene>
    <name evidence="2" type="ORF">DXV75_09990</name>
</gene>
<reference evidence="3" key="1">
    <citation type="submission" date="2018-08" db="EMBL/GenBank/DDBJ databases">
        <authorList>
            <person name="Zhang J."/>
            <person name="Du Z.-J."/>
        </authorList>
    </citation>
    <scope>NUCLEOTIDE SEQUENCE [LARGE SCALE GENOMIC DNA]</scope>
    <source>
        <strain evidence="3">KCTC 52655</strain>
    </source>
</reference>
<dbReference type="AlphaFoldDB" id="A0A3D8M7N5"/>
<proteinExistence type="predicted"/>
<accession>A0A3D8M7N5</accession>
<comment type="caution">
    <text evidence="2">The sequence shown here is derived from an EMBL/GenBank/DDBJ whole genome shotgun (WGS) entry which is preliminary data.</text>
</comment>
<organism evidence="2 3">
    <name type="scientific">Alteromonas aestuariivivens</name>
    <dbReference type="NCBI Taxonomy" id="1938339"/>
    <lineage>
        <taxon>Bacteria</taxon>
        <taxon>Pseudomonadati</taxon>
        <taxon>Pseudomonadota</taxon>
        <taxon>Gammaproteobacteria</taxon>
        <taxon>Alteromonadales</taxon>
        <taxon>Alteromonadaceae</taxon>
        <taxon>Alteromonas/Salinimonas group</taxon>
        <taxon>Alteromonas</taxon>
    </lineage>
</organism>
<evidence type="ECO:0000313" key="3">
    <source>
        <dbReference type="Proteomes" id="UP000256561"/>
    </source>
</evidence>
<dbReference type="CDD" id="cd06661">
    <property type="entry name" value="GGCT_like"/>
    <property type="match status" value="1"/>
</dbReference>
<dbReference type="Pfam" id="PF06094">
    <property type="entry name" value="GGACT"/>
    <property type="match status" value="1"/>
</dbReference>
<dbReference type="SUPFAM" id="SSF110857">
    <property type="entry name" value="Gamma-glutamyl cyclotransferase-like"/>
    <property type="match status" value="1"/>
</dbReference>
<dbReference type="Gene3D" id="3.10.490.10">
    <property type="entry name" value="Gamma-glutamyl cyclotransferase-like"/>
    <property type="match status" value="1"/>
</dbReference>
<dbReference type="GO" id="GO:0016740">
    <property type="term" value="F:transferase activity"/>
    <property type="evidence" value="ECO:0007669"/>
    <property type="project" value="UniProtKB-KW"/>
</dbReference>
<evidence type="ECO:0000259" key="1">
    <source>
        <dbReference type="Pfam" id="PF06094"/>
    </source>
</evidence>
<keyword evidence="3" id="KW-1185">Reference proteome</keyword>
<dbReference type="EMBL" id="QRHA01000006">
    <property type="protein sequence ID" value="RDV25609.1"/>
    <property type="molecule type" value="Genomic_DNA"/>
</dbReference>
<dbReference type="OrthoDB" id="6388310at2"/>
<dbReference type="Proteomes" id="UP000256561">
    <property type="component" value="Unassembled WGS sequence"/>
</dbReference>
<dbReference type="InterPro" id="IPR009288">
    <property type="entry name" value="AIG2-like_dom"/>
</dbReference>
<feature type="domain" description="Gamma-glutamylcyclotransferase AIG2-like" evidence="1">
    <location>
        <begin position="42"/>
        <end position="140"/>
    </location>
</feature>
<dbReference type="InterPro" id="IPR036568">
    <property type="entry name" value="GGCT-like_sf"/>
</dbReference>
<dbReference type="InterPro" id="IPR013024">
    <property type="entry name" value="GGCT-like"/>
</dbReference>
<sequence length="187" mass="21479">MMTAPAVSSTITRSCPPWMMNGVINACISLKSNAAAKMREWLFAYGTLLNAKLQRQMFLGCLPHIGATLHGWQIRLGQDGYRFICPANKMWVEGGLLRLNQAQLRRADLWEEVPKYRRERVRVQTGKRRFQTAWVYTRRDGKGRKPLGDEMSHRNPKALHAAIKAFCRPVKDTKKAARGNPRRLFQN</sequence>